<dbReference type="AlphaFoldDB" id="A0A4U3L195"/>
<dbReference type="RefSeq" id="WP_137261818.1">
    <property type="nucleotide sequence ID" value="NZ_SZQL01000007.1"/>
</dbReference>
<comment type="caution">
    <text evidence="1">The sequence shown here is derived from an EMBL/GenBank/DDBJ whole genome shotgun (WGS) entry which is preliminary data.</text>
</comment>
<name>A0A4U3L195_9BACT</name>
<dbReference type="OrthoDB" id="1113003at2"/>
<dbReference type="SUPFAM" id="SSF55729">
    <property type="entry name" value="Acyl-CoA N-acyltransferases (Nat)"/>
    <property type="match status" value="1"/>
</dbReference>
<evidence type="ECO:0000313" key="1">
    <source>
        <dbReference type="EMBL" id="TKK68630.1"/>
    </source>
</evidence>
<sequence>MAHAQFDIIPSHDINAAKWDNCIINSKANNIYARYMYLQHLADNWSGLVMNDYAAVMPVVWRKKWSVRYAYNAPFIQQLGLFGTYNAEELEQAVEVAIKYIKYGDLYFNHTNAVLHFLPSARTSTNLIIPLHAGYEKINKSYHTHLKNKLKKATNQLFQYLINDDIELAIHTYQQLYAQRFPSVTADNYQRLMHVARQLYNQQYCFVRSVTDKENNLLTIALFFKNESRIYNILPSTTANGRKLSAMHFLIDNVIKEFAGNPFIFDFEGSDVRGIKAFYESFGAVNEPYFHLHYNHLPIPIKWLKR</sequence>
<keyword evidence="2" id="KW-1185">Reference proteome</keyword>
<dbReference type="InterPro" id="IPR016181">
    <property type="entry name" value="Acyl_CoA_acyltransferase"/>
</dbReference>
<accession>A0A4U3L195</accession>
<reference evidence="1 2" key="1">
    <citation type="submission" date="2019-05" db="EMBL/GenBank/DDBJ databases">
        <title>Panacibacter sp. strain 17mud1-8 Genome sequencing and assembly.</title>
        <authorList>
            <person name="Chhetri G."/>
        </authorList>
    </citation>
    <scope>NUCLEOTIDE SEQUENCE [LARGE SCALE GENOMIC DNA]</scope>
    <source>
        <strain evidence="1 2">17mud1-8</strain>
    </source>
</reference>
<evidence type="ECO:0000313" key="2">
    <source>
        <dbReference type="Proteomes" id="UP000305848"/>
    </source>
</evidence>
<organism evidence="1 2">
    <name type="scientific">Ilyomonas limi</name>
    <dbReference type="NCBI Taxonomy" id="2575867"/>
    <lineage>
        <taxon>Bacteria</taxon>
        <taxon>Pseudomonadati</taxon>
        <taxon>Bacteroidota</taxon>
        <taxon>Chitinophagia</taxon>
        <taxon>Chitinophagales</taxon>
        <taxon>Chitinophagaceae</taxon>
        <taxon>Ilyomonas</taxon>
    </lineage>
</organism>
<dbReference type="Gene3D" id="3.40.630.30">
    <property type="match status" value="1"/>
</dbReference>
<protein>
    <recommendedName>
        <fullName evidence="3">GNAT family N-acetyltransferase</fullName>
    </recommendedName>
</protein>
<dbReference type="Proteomes" id="UP000305848">
    <property type="component" value="Unassembled WGS sequence"/>
</dbReference>
<evidence type="ECO:0008006" key="3">
    <source>
        <dbReference type="Google" id="ProtNLM"/>
    </source>
</evidence>
<gene>
    <name evidence="1" type="ORF">FC093_10970</name>
</gene>
<proteinExistence type="predicted"/>
<dbReference type="EMBL" id="SZQL01000007">
    <property type="protein sequence ID" value="TKK68630.1"/>
    <property type="molecule type" value="Genomic_DNA"/>
</dbReference>